<dbReference type="Proteomes" id="UP000184275">
    <property type="component" value="Unassembled WGS sequence"/>
</dbReference>
<proteinExistence type="predicted"/>
<dbReference type="EMBL" id="FRAW01000015">
    <property type="protein sequence ID" value="SHK72050.1"/>
    <property type="molecule type" value="Genomic_DNA"/>
</dbReference>
<dbReference type="AlphaFoldDB" id="A0A1M6US70"/>
<dbReference type="RefSeq" id="WP_073304401.1">
    <property type="nucleotide sequence ID" value="NZ_FRAW01000015.1"/>
</dbReference>
<gene>
    <name evidence="1" type="ORF">SAMN05720469_11537</name>
</gene>
<accession>A0A1M6US70</accession>
<protein>
    <submittedName>
        <fullName evidence="1">Uncharacterized protein</fullName>
    </submittedName>
</protein>
<evidence type="ECO:0000313" key="2">
    <source>
        <dbReference type="Proteomes" id="UP000184275"/>
    </source>
</evidence>
<organism evidence="1 2">
    <name type="scientific">Fibrobacter intestinalis</name>
    <dbReference type="NCBI Taxonomy" id="28122"/>
    <lineage>
        <taxon>Bacteria</taxon>
        <taxon>Pseudomonadati</taxon>
        <taxon>Fibrobacterota</taxon>
        <taxon>Fibrobacteria</taxon>
        <taxon>Fibrobacterales</taxon>
        <taxon>Fibrobacteraceae</taxon>
        <taxon>Fibrobacter</taxon>
    </lineage>
</organism>
<name>A0A1M6US70_9BACT</name>
<sequence length="160" mass="16962">MVGEKQLIPESGTTERREWMRKIARKGGSVSAAESRARAKFRKLVNSMLDIPVNTDGKLGEILSEIGIEPGDVVSARQGIIGVFIAKAISGDLKAARFILDLSGATDIAAEKQARIKVLEATAEAGGLGLADAVKASEPPTEKEIEIEAARMGVYSEAVE</sequence>
<reference evidence="2" key="1">
    <citation type="submission" date="2016-11" db="EMBL/GenBank/DDBJ databases">
        <authorList>
            <person name="Varghese N."/>
            <person name="Submissions S."/>
        </authorList>
    </citation>
    <scope>NUCLEOTIDE SEQUENCE [LARGE SCALE GENOMIC DNA]</scope>
    <source>
        <strain evidence="2">UWOS</strain>
    </source>
</reference>
<evidence type="ECO:0000313" key="1">
    <source>
        <dbReference type="EMBL" id="SHK72050.1"/>
    </source>
</evidence>
<keyword evidence="2" id="KW-1185">Reference proteome</keyword>